<keyword evidence="1" id="KW-0812">Transmembrane</keyword>
<organism evidence="3">
    <name type="scientific">marine metagenome</name>
    <dbReference type="NCBI Taxonomy" id="408172"/>
    <lineage>
        <taxon>unclassified sequences</taxon>
        <taxon>metagenomes</taxon>
        <taxon>ecological metagenomes</taxon>
    </lineage>
</organism>
<dbReference type="InterPro" id="IPR007890">
    <property type="entry name" value="CHASE2"/>
</dbReference>
<sequence>MNNTQSQSNRLLYTGGISSAIAVFLLLVTFPISTQFFEYKITDIKYVLRSMLDKEPGTNPDVVMVNLDDYSKIQSGKALWPYPYYAAVLEKISSGDPTSIGVDIMLTNTIDTSGWGAVLAALEESFLAINPYLVKFGDMQEPIEAAAHREILSELSMDELPQTDLGEIKHVVDIPYKSRDDIMENSLGIGFVTIEPDLDGVLRRLPIVAEINGMLAPHFFLRVLCAHLDYELGNIELESNRKLTLHDFPVEGSKKDIEIPLDGQGNMLINCISYEKVQKLTKSGHFVSLSAWDVINSNTIDLSNKAVIFGDNSAAHRDYSTTPLDPLLPN</sequence>
<dbReference type="SMART" id="SM01080">
    <property type="entry name" value="CHASE2"/>
    <property type="match status" value="1"/>
</dbReference>
<evidence type="ECO:0000259" key="2">
    <source>
        <dbReference type="SMART" id="SM01080"/>
    </source>
</evidence>
<evidence type="ECO:0000256" key="1">
    <source>
        <dbReference type="SAM" id="Phobius"/>
    </source>
</evidence>
<protein>
    <recommendedName>
        <fullName evidence="2">CHASE2 domain-containing protein</fullName>
    </recommendedName>
</protein>
<feature type="domain" description="CHASE2" evidence="2">
    <location>
        <begin position="34"/>
        <end position="328"/>
    </location>
</feature>
<dbReference type="AlphaFoldDB" id="A0A382IUW2"/>
<dbReference type="EMBL" id="UINC01069593">
    <property type="protein sequence ID" value="SVC03089.1"/>
    <property type="molecule type" value="Genomic_DNA"/>
</dbReference>
<name>A0A382IUW2_9ZZZZ</name>
<feature type="transmembrane region" description="Helical" evidence="1">
    <location>
        <begin position="12"/>
        <end position="32"/>
    </location>
</feature>
<accession>A0A382IUW2</accession>
<evidence type="ECO:0000313" key="3">
    <source>
        <dbReference type="EMBL" id="SVC03089.1"/>
    </source>
</evidence>
<keyword evidence="1" id="KW-0472">Membrane</keyword>
<proteinExistence type="predicted"/>
<gene>
    <name evidence="3" type="ORF">METZ01_LOCUS255943</name>
</gene>
<keyword evidence="1" id="KW-1133">Transmembrane helix</keyword>
<dbReference type="Pfam" id="PF05226">
    <property type="entry name" value="CHASE2"/>
    <property type="match status" value="1"/>
</dbReference>
<feature type="non-terminal residue" evidence="3">
    <location>
        <position position="330"/>
    </location>
</feature>
<reference evidence="3" key="1">
    <citation type="submission" date="2018-05" db="EMBL/GenBank/DDBJ databases">
        <authorList>
            <person name="Lanie J.A."/>
            <person name="Ng W.-L."/>
            <person name="Kazmierczak K.M."/>
            <person name="Andrzejewski T.M."/>
            <person name="Davidsen T.M."/>
            <person name="Wayne K.J."/>
            <person name="Tettelin H."/>
            <person name="Glass J.I."/>
            <person name="Rusch D."/>
            <person name="Podicherti R."/>
            <person name="Tsui H.-C.T."/>
            <person name="Winkler M.E."/>
        </authorList>
    </citation>
    <scope>NUCLEOTIDE SEQUENCE</scope>
</reference>